<comment type="similarity">
    <text evidence="3">Belongs to the HARBI1 family.</text>
</comment>
<keyword evidence="4" id="KW-0540">Nuclease</keyword>
<evidence type="ECO:0000313" key="9">
    <source>
        <dbReference type="EMBL" id="GBG63595.1"/>
    </source>
</evidence>
<dbReference type="AlphaFoldDB" id="A0A388K0Q1"/>
<keyword evidence="10" id="KW-1185">Reference proteome</keyword>
<dbReference type="PANTHER" id="PTHR22930">
    <property type="match status" value="1"/>
</dbReference>
<evidence type="ECO:0000256" key="5">
    <source>
        <dbReference type="ARBA" id="ARBA00022723"/>
    </source>
</evidence>
<evidence type="ECO:0000259" key="8">
    <source>
        <dbReference type="Pfam" id="PF13359"/>
    </source>
</evidence>
<dbReference type="GO" id="GO:0016787">
    <property type="term" value="F:hydrolase activity"/>
    <property type="evidence" value="ECO:0007669"/>
    <property type="project" value="UniProtKB-KW"/>
</dbReference>
<comment type="cofactor">
    <cofactor evidence="1">
        <name>a divalent metal cation</name>
        <dbReference type="ChEBI" id="CHEBI:60240"/>
    </cofactor>
</comment>
<dbReference type="InterPro" id="IPR027806">
    <property type="entry name" value="HARBI1_dom"/>
</dbReference>
<protein>
    <recommendedName>
        <fullName evidence="8">DDE Tnp4 domain-containing protein</fullName>
    </recommendedName>
</protein>
<evidence type="ECO:0000256" key="6">
    <source>
        <dbReference type="ARBA" id="ARBA00022801"/>
    </source>
</evidence>
<evidence type="ECO:0000256" key="1">
    <source>
        <dbReference type="ARBA" id="ARBA00001968"/>
    </source>
</evidence>
<dbReference type="InterPro" id="IPR045249">
    <property type="entry name" value="HARBI1-like"/>
</dbReference>
<comment type="caution">
    <text evidence="9">The sequence shown here is derived from an EMBL/GenBank/DDBJ whole genome shotgun (WGS) entry which is preliminary data.</text>
</comment>
<dbReference type="GO" id="GO:0005634">
    <property type="term" value="C:nucleus"/>
    <property type="evidence" value="ECO:0007669"/>
    <property type="project" value="UniProtKB-SubCell"/>
</dbReference>
<accession>A0A388K0Q1</accession>
<dbReference type="EMBL" id="BFEA01000040">
    <property type="protein sequence ID" value="GBG63595.1"/>
    <property type="molecule type" value="Genomic_DNA"/>
</dbReference>
<dbReference type="PANTHER" id="PTHR22930:SF85">
    <property type="entry name" value="GH03217P-RELATED"/>
    <property type="match status" value="1"/>
</dbReference>
<gene>
    <name evidence="9" type="ORF">CBR_g38661</name>
</gene>
<comment type="subcellular location">
    <subcellularLocation>
        <location evidence="2">Nucleus</location>
    </subcellularLocation>
</comment>
<reference evidence="9 10" key="1">
    <citation type="journal article" date="2018" name="Cell">
        <title>The Chara Genome: Secondary Complexity and Implications for Plant Terrestrialization.</title>
        <authorList>
            <person name="Nishiyama T."/>
            <person name="Sakayama H."/>
            <person name="Vries J.D."/>
            <person name="Buschmann H."/>
            <person name="Saint-Marcoux D."/>
            <person name="Ullrich K.K."/>
            <person name="Haas F.B."/>
            <person name="Vanderstraeten L."/>
            <person name="Becker D."/>
            <person name="Lang D."/>
            <person name="Vosolsobe S."/>
            <person name="Rombauts S."/>
            <person name="Wilhelmsson P.K.I."/>
            <person name="Janitza P."/>
            <person name="Kern R."/>
            <person name="Heyl A."/>
            <person name="Rumpler F."/>
            <person name="Villalobos L.I.A.C."/>
            <person name="Clay J.M."/>
            <person name="Skokan R."/>
            <person name="Toyoda A."/>
            <person name="Suzuki Y."/>
            <person name="Kagoshima H."/>
            <person name="Schijlen E."/>
            <person name="Tajeshwar N."/>
            <person name="Catarino B."/>
            <person name="Hetherington A.J."/>
            <person name="Saltykova A."/>
            <person name="Bonnot C."/>
            <person name="Breuninger H."/>
            <person name="Symeonidi A."/>
            <person name="Radhakrishnan G.V."/>
            <person name="Van Nieuwerburgh F."/>
            <person name="Deforce D."/>
            <person name="Chang C."/>
            <person name="Karol K.G."/>
            <person name="Hedrich R."/>
            <person name="Ulvskov P."/>
            <person name="Glockner G."/>
            <person name="Delwiche C.F."/>
            <person name="Petrasek J."/>
            <person name="Van de Peer Y."/>
            <person name="Friml J."/>
            <person name="Beilby M."/>
            <person name="Dolan L."/>
            <person name="Kohara Y."/>
            <person name="Sugano S."/>
            <person name="Fujiyama A."/>
            <person name="Delaux P.-M."/>
            <person name="Quint M."/>
            <person name="TheiBen G."/>
            <person name="Hagemann M."/>
            <person name="Harholt J."/>
            <person name="Dunand C."/>
            <person name="Zachgo S."/>
            <person name="Langdale J."/>
            <person name="Maumus F."/>
            <person name="Straeten D.V.D."/>
            <person name="Gould S.B."/>
            <person name="Rensing S.A."/>
        </authorList>
    </citation>
    <scope>NUCLEOTIDE SEQUENCE [LARGE SCALE GENOMIC DNA]</scope>
    <source>
        <strain evidence="9 10">S276</strain>
    </source>
</reference>
<dbReference type="Proteomes" id="UP000265515">
    <property type="component" value="Unassembled WGS sequence"/>
</dbReference>
<proteinExistence type="inferred from homology"/>
<feature type="domain" description="DDE Tnp4" evidence="8">
    <location>
        <begin position="226"/>
        <end position="320"/>
    </location>
</feature>
<evidence type="ECO:0000256" key="3">
    <source>
        <dbReference type="ARBA" id="ARBA00006958"/>
    </source>
</evidence>
<dbReference type="GO" id="GO:0004518">
    <property type="term" value="F:nuclease activity"/>
    <property type="evidence" value="ECO:0007669"/>
    <property type="project" value="UniProtKB-KW"/>
</dbReference>
<dbReference type="Pfam" id="PF13359">
    <property type="entry name" value="DDE_Tnp_4"/>
    <property type="match status" value="1"/>
</dbReference>
<keyword evidence="5" id="KW-0479">Metal-binding</keyword>
<name>A0A388K0Q1_CHABU</name>
<organism evidence="9 10">
    <name type="scientific">Chara braunii</name>
    <name type="common">Braun's stonewort</name>
    <dbReference type="NCBI Taxonomy" id="69332"/>
    <lineage>
        <taxon>Eukaryota</taxon>
        <taxon>Viridiplantae</taxon>
        <taxon>Streptophyta</taxon>
        <taxon>Charophyceae</taxon>
        <taxon>Charales</taxon>
        <taxon>Characeae</taxon>
        <taxon>Chara</taxon>
    </lineage>
</organism>
<sequence>MDVVSHVAAREGLTETEKGLLVTVLTAVCRHVQTTGEARLRSLRRMRRQTEVAMTRAMADSGTPPVSWDAPFLMANAIVAGVLPRETPRWWVRRRTGGTWEDLSISDDVTTDYYHEKLRMSKEVFQDIVAACTPFLHRQVTHYRQPLQPDHIFAYALYRWASGETFDSGTCSFGIGRATDIKAVRDVTDAILAAYLDIIGMPVGRHQRQVIRAFGAKGFPNCFGAIDCTHVYVDKPANAPAEDYFDRKQQCSIVAQVVVDLEKRVLDVFCGYPGTVHDARVLWNSSLYRRAMTGTLFNAEPVILLGGVSTTGYLLGDNGYGPMK</sequence>
<evidence type="ECO:0000256" key="4">
    <source>
        <dbReference type="ARBA" id="ARBA00022722"/>
    </source>
</evidence>
<dbReference type="OrthoDB" id="2668416at2759"/>
<evidence type="ECO:0000256" key="7">
    <source>
        <dbReference type="ARBA" id="ARBA00023242"/>
    </source>
</evidence>
<evidence type="ECO:0000256" key="2">
    <source>
        <dbReference type="ARBA" id="ARBA00004123"/>
    </source>
</evidence>
<keyword evidence="6" id="KW-0378">Hydrolase</keyword>
<dbReference type="GO" id="GO:0046872">
    <property type="term" value="F:metal ion binding"/>
    <property type="evidence" value="ECO:0007669"/>
    <property type="project" value="UniProtKB-KW"/>
</dbReference>
<keyword evidence="7" id="KW-0539">Nucleus</keyword>
<evidence type="ECO:0000313" key="10">
    <source>
        <dbReference type="Proteomes" id="UP000265515"/>
    </source>
</evidence>
<dbReference type="Gramene" id="GBG63595">
    <property type="protein sequence ID" value="GBG63595"/>
    <property type="gene ID" value="CBR_g38661"/>
</dbReference>